<comment type="similarity">
    <text evidence="5">Belongs to the SAT4 family.</text>
</comment>
<feature type="transmembrane region" description="Helical" evidence="7">
    <location>
        <begin position="225"/>
        <end position="248"/>
    </location>
</feature>
<gene>
    <name evidence="9" type="ORF">LEMA_P026700.1</name>
</gene>
<comment type="subcellular location">
    <subcellularLocation>
        <location evidence="1">Membrane</location>
        <topology evidence="1">Multi-pass membrane protein</topology>
    </subcellularLocation>
</comment>
<evidence type="ECO:0000256" key="4">
    <source>
        <dbReference type="ARBA" id="ARBA00023136"/>
    </source>
</evidence>
<evidence type="ECO:0000313" key="9">
    <source>
        <dbReference type="EMBL" id="CBX95518.1"/>
    </source>
</evidence>
<feature type="transmembrane region" description="Helical" evidence="7">
    <location>
        <begin position="146"/>
        <end position="162"/>
    </location>
</feature>
<dbReference type="InterPro" id="IPR049326">
    <property type="entry name" value="Rhodopsin_dom_fungi"/>
</dbReference>
<dbReference type="AlphaFoldDB" id="E4ZV92"/>
<dbReference type="EMBL" id="FP929127">
    <property type="protein sequence ID" value="CBX95518.1"/>
    <property type="molecule type" value="Genomic_DNA"/>
</dbReference>
<feature type="transmembrane region" description="Helical" evidence="7">
    <location>
        <begin position="260"/>
        <end position="282"/>
    </location>
</feature>
<dbReference type="eggNOG" id="ENOG502SJ6K">
    <property type="taxonomic scope" value="Eukaryota"/>
</dbReference>
<feature type="domain" description="Rhodopsin" evidence="8">
    <location>
        <begin position="159"/>
        <end position="398"/>
    </location>
</feature>
<dbReference type="PANTHER" id="PTHR33048:SF149">
    <property type="entry name" value="UBID FAMILY DECARBOXYLASE"/>
    <property type="match status" value="1"/>
</dbReference>
<accession>E4ZV92</accession>
<evidence type="ECO:0000313" key="10">
    <source>
        <dbReference type="Proteomes" id="UP000002668"/>
    </source>
</evidence>
<dbReference type="Pfam" id="PF20684">
    <property type="entry name" value="Fung_rhodopsin"/>
    <property type="match status" value="1"/>
</dbReference>
<evidence type="ECO:0000256" key="5">
    <source>
        <dbReference type="ARBA" id="ARBA00038359"/>
    </source>
</evidence>
<proteinExistence type="inferred from homology"/>
<keyword evidence="10" id="KW-1185">Reference proteome</keyword>
<keyword evidence="2 7" id="KW-0812">Transmembrane</keyword>
<feature type="transmembrane region" description="Helical" evidence="7">
    <location>
        <begin position="340"/>
        <end position="362"/>
    </location>
</feature>
<evidence type="ECO:0000256" key="1">
    <source>
        <dbReference type="ARBA" id="ARBA00004141"/>
    </source>
</evidence>
<dbReference type="InterPro" id="IPR052337">
    <property type="entry name" value="SAT4-like"/>
</dbReference>
<dbReference type="VEuPathDB" id="FungiDB:LEMA_P026700.1"/>
<dbReference type="OrthoDB" id="3903189at2759"/>
<keyword evidence="4 7" id="KW-0472">Membrane</keyword>
<evidence type="ECO:0000256" key="3">
    <source>
        <dbReference type="ARBA" id="ARBA00022989"/>
    </source>
</evidence>
<dbReference type="Proteomes" id="UP000002668">
    <property type="component" value="Genome"/>
</dbReference>
<name>E4ZV92_LEPMJ</name>
<evidence type="ECO:0000256" key="6">
    <source>
        <dbReference type="SAM" id="MobiDB-lite"/>
    </source>
</evidence>
<dbReference type="InParanoid" id="E4ZV92"/>
<protein>
    <submittedName>
        <fullName evidence="9">Predicted protein</fullName>
    </submittedName>
</protein>
<keyword evidence="3 7" id="KW-1133">Transmembrane helix</keyword>
<evidence type="ECO:0000256" key="2">
    <source>
        <dbReference type="ARBA" id="ARBA00022692"/>
    </source>
</evidence>
<feature type="transmembrane region" description="Helical" evidence="7">
    <location>
        <begin position="374"/>
        <end position="396"/>
    </location>
</feature>
<sequence length="511" mass="58140">MSLEPVHWIPVPQVIHYQQLLLQLSVRLVSTTHPDTWWHHDTYLPLNPVFGPSPDAPQDPQVSTCGPIAIDIGDSRVTHVEVEFTVPGNGKYPTFKVGPGLNSTTALLFPKQRLLYPKSTTTVHSSFLLWRHRAKPQMSVLQPETGIFYGLCWVVIVVRLISRRLHRGSWKLLQWDDYLTLATDSVLIAVMHEITKTSSNLIPPGDDVSQYSALEIQNRIYGSKLVLVVEQMQILTIWLIKTCLLLMYNRMTMVLPQHKVVIATSVYVGLTFVAMEVLYFGVWCRPFNQYWAVPTYSSQCSAATNHLITNAVFNISSDLIIISIPMPLLFKVRLPKKNKAILFMIFLIGAFTIVAAVLNKYYSFTHPFGTQWTIWYIRESYTAILCANLPLTYPLVQRIFKLRNWSDPTNGGNTYSSRMQASRNINASSSGVQRACQLPKGFRDVFKRMESQEDINGVLGKQHGDSREPQFITSVIEMEERRSLPVPNPAPHLSWRSTDEGIRQQDPYHAV</sequence>
<evidence type="ECO:0000256" key="7">
    <source>
        <dbReference type="SAM" id="Phobius"/>
    </source>
</evidence>
<dbReference type="GO" id="GO:0016020">
    <property type="term" value="C:membrane"/>
    <property type="evidence" value="ECO:0007669"/>
    <property type="project" value="UniProtKB-SubCell"/>
</dbReference>
<reference evidence="10" key="1">
    <citation type="journal article" date="2011" name="Nat. Commun.">
        <title>Effector diversification within compartments of the Leptosphaeria maculans genome affected by Repeat-Induced Point mutations.</title>
        <authorList>
            <person name="Rouxel T."/>
            <person name="Grandaubert J."/>
            <person name="Hane J.K."/>
            <person name="Hoede C."/>
            <person name="van de Wouw A.P."/>
            <person name="Couloux A."/>
            <person name="Dominguez V."/>
            <person name="Anthouard V."/>
            <person name="Bally P."/>
            <person name="Bourras S."/>
            <person name="Cozijnsen A.J."/>
            <person name="Ciuffetti L.M."/>
            <person name="Degrave A."/>
            <person name="Dilmaghani A."/>
            <person name="Duret L."/>
            <person name="Fudal I."/>
            <person name="Goodwin S.B."/>
            <person name="Gout L."/>
            <person name="Glaser N."/>
            <person name="Linglin J."/>
            <person name="Kema G.H.J."/>
            <person name="Lapalu N."/>
            <person name="Lawrence C.B."/>
            <person name="May K."/>
            <person name="Meyer M."/>
            <person name="Ollivier B."/>
            <person name="Poulain J."/>
            <person name="Schoch C.L."/>
            <person name="Simon A."/>
            <person name="Spatafora J.W."/>
            <person name="Stachowiak A."/>
            <person name="Turgeon B.G."/>
            <person name="Tyler B.M."/>
            <person name="Vincent D."/>
            <person name="Weissenbach J."/>
            <person name="Amselem J."/>
            <person name="Quesneville H."/>
            <person name="Oliver R.P."/>
            <person name="Wincker P."/>
            <person name="Balesdent M.-H."/>
            <person name="Howlett B.J."/>
        </authorList>
    </citation>
    <scope>NUCLEOTIDE SEQUENCE [LARGE SCALE GENOMIC DNA]</scope>
    <source>
        <strain evidence="10">JN3 / isolate v23.1.3 / race Av1-4-5-6-7-8</strain>
    </source>
</reference>
<evidence type="ECO:0000259" key="8">
    <source>
        <dbReference type="Pfam" id="PF20684"/>
    </source>
</evidence>
<dbReference type="STRING" id="985895.E4ZV92"/>
<organism evidence="10">
    <name type="scientific">Leptosphaeria maculans (strain JN3 / isolate v23.1.3 / race Av1-4-5-6-7-8)</name>
    <name type="common">Blackleg fungus</name>
    <name type="synonym">Phoma lingam</name>
    <dbReference type="NCBI Taxonomy" id="985895"/>
    <lineage>
        <taxon>Eukaryota</taxon>
        <taxon>Fungi</taxon>
        <taxon>Dikarya</taxon>
        <taxon>Ascomycota</taxon>
        <taxon>Pezizomycotina</taxon>
        <taxon>Dothideomycetes</taxon>
        <taxon>Pleosporomycetidae</taxon>
        <taxon>Pleosporales</taxon>
        <taxon>Pleosporineae</taxon>
        <taxon>Leptosphaeriaceae</taxon>
        <taxon>Plenodomus</taxon>
        <taxon>Plenodomus lingam/Leptosphaeria maculans species complex</taxon>
    </lineage>
</organism>
<dbReference type="HOGENOM" id="CLU_019101_2_1_1"/>
<dbReference type="PANTHER" id="PTHR33048">
    <property type="entry name" value="PTH11-LIKE INTEGRAL MEMBRANE PROTEIN (AFU_ORTHOLOGUE AFUA_5G11245)"/>
    <property type="match status" value="1"/>
</dbReference>
<feature type="region of interest" description="Disordered" evidence="6">
    <location>
        <begin position="482"/>
        <end position="511"/>
    </location>
</feature>